<dbReference type="RefSeq" id="WP_148750446.1">
    <property type="nucleotide sequence ID" value="NZ_VSSR01000014.1"/>
</dbReference>
<evidence type="ECO:0000313" key="2">
    <source>
        <dbReference type="Proteomes" id="UP000324853"/>
    </source>
</evidence>
<dbReference type="AlphaFoldDB" id="A0A5S4WVS6"/>
<proteinExistence type="predicted"/>
<accession>A0A5S4WVS6</accession>
<evidence type="ECO:0000313" key="1">
    <source>
        <dbReference type="EMBL" id="TYL86089.1"/>
    </source>
</evidence>
<dbReference type="EMBL" id="VSSR01000014">
    <property type="protein sequence ID" value="TYL86089.1"/>
    <property type="molecule type" value="Genomic_DNA"/>
</dbReference>
<reference evidence="1 2" key="1">
    <citation type="submission" date="2019-08" db="EMBL/GenBank/DDBJ databases">
        <title>Bradyrhizobium hipponensis sp. nov., a rhizobium isolated from a Lupinus angustifolius root nodule in Tunisia.</title>
        <authorList>
            <person name="Off K."/>
            <person name="Rejili M."/>
            <person name="Mars M."/>
            <person name="Brachmann A."/>
            <person name="Marin M."/>
        </authorList>
    </citation>
    <scope>NUCLEOTIDE SEQUENCE [LARGE SCALE GENOMIC DNA]</scope>
    <source>
        <strain evidence="1 2">CTAW11</strain>
    </source>
</reference>
<organism evidence="1 2">
    <name type="scientific">Bradyrhizobium cytisi</name>
    <dbReference type="NCBI Taxonomy" id="515489"/>
    <lineage>
        <taxon>Bacteria</taxon>
        <taxon>Pseudomonadati</taxon>
        <taxon>Pseudomonadota</taxon>
        <taxon>Alphaproteobacteria</taxon>
        <taxon>Hyphomicrobiales</taxon>
        <taxon>Nitrobacteraceae</taxon>
        <taxon>Bradyrhizobium</taxon>
    </lineage>
</organism>
<keyword evidence="2" id="KW-1185">Reference proteome</keyword>
<name>A0A5S4WVS6_9BRAD</name>
<dbReference type="OrthoDB" id="7363897at2"/>
<dbReference type="Proteomes" id="UP000324853">
    <property type="component" value="Unassembled WGS sequence"/>
</dbReference>
<protein>
    <submittedName>
        <fullName evidence="1">Uncharacterized protein</fullName>
    </submittedName>
</protein>
<sequence>MIKIIAVLCGLSSPANYHEQTVTTSDFADVSMQSCLMGATQLAEWMNLHPAECPAGWRCVIGKQDGRGA</sequence>
<comment type="caution">
    <text evidence="1">The sequence shown here is derived from an EMBL/GenBank/DDBJ whole genome shotgun (WGS) entry which is preliminary data.</text>
</comment>
<gene>
    <name evidence="1" type="ORF">FXB38_08565</name>
</gene>